<dbReference type="AlphaFoldDB" id="A0A7D9DW53"/>
<protein>
    <submittedName>
        <fullName evidence="1">Uncharacterized protein</fullName>
    </submittedName>
</protein>
<reference evidence="1" key="1">
    <citation type="submission" date="2020-04" db="EMBL/GenBank/DDBJ databases">
        <authorList>
            <person name="Alioto T."/>
            <person name="Alioto T."/>
            <person name="Gomez Garrido J."/>
        </authorList>
    </citation>
    <scope>NUCLEOTIDE SEQUENCE</scope>
    <source>
        <strain evidence="1">A484AB</strain>
    </source>
</reference>
<gene>
    <name evidence="1" type="ORF">PACLA_8A066442</name>
</gene>
<dbReference type="EMBL" id="CACRXK020002130">
    <property type="protein sequence ID" value="CAB3992821.1"/>
    <property type="molecule type" value="Genomic_DNA"/>
</dbReference>
<evidence type="ECO:0000313" key="1">
    <source>
        <dbReference type="EMBL" id="CAB3992821.1"/>
    </source>
</evidence>
<name>A0A7D9DW53_PARCT</name>
<sequence>MNDLFKVFEQAVVALRPQCIIFWFSSRWRIRKRKTGLSAKICQVLLPCWESGHAFQRGIRLGKKKTKRKRNGKGNTVKKSLFDNNMIQGDGQKFVNGTVWVTAELAALVQHICLYWDDAYTDKWPKTKNMKFWNECAVSVNKMCSTSRTGSSCRTKVTKFLVKKFATLSDAEEFYNIDYVTSATNSKDFVSNSTPAKQTTSEIN</sequence>
<comment type="caution">
    <text evidence="1">The sequence shown here is derived from an EMBL/GenBank/DDBJ whole genome shotgun (WGS) entry which is preliminary data.</text>
</comment>
<proteinExistence type="predicted"/>
<dbReference type="Proteomes" id="UP001152795">
    <property type="component" value="Unassembled WGS sequence"/>
</dbReference>
<accession>A0A7D9DW53</accession>
<keyword evidence="2" id="KW-1185">Reference proteome</keyword>
<evidence type="ECO:0000313" key="2">
    <source>
        <dbReference type="Proteomes" id="UP001152795"/>
    </source>
</evidence>
<organism evidence="1 2">
    <name type="scientific">Paramuricea clavata</name>
    <name type="common">Red gorgonian</name>
    <name type="synonym">Violescent sea-whip</name>
    <dbReference type="NCBI Taxonomy" id="317549"/>
    <lineage>
        <taxon>Eukaryota</taxon>
        <taxon>Metazoa</taxon>
        <taxon>Cnidaria</taxon>
        <taxon>Anthozoa</taxon>
        <taxon>Octocorallia</taxon>
        <taxon>Malacalcyonacea</taxon>
        <taxon>Plexauridae</taxon>
        <taxon>Paramuricea</taxon>
    </lineage>
</organism>